<accession>A0A9Q0F2T4</accession>
<dbReference type="Proteomes" id="UP001141552">
    <property type="component" value="Unassembled WGS sequence"/>
</dbReference>
<evidence type="ECO:0000256" key="1">
    <source>
        <dbReference type="SAM" id="MobiDB-lite"/>
    </source>
</evidence>
<dbReference type="PANTHER" id="PTHR38926:SF5">
    <property type="entry name" value="F-BOX AND LEUCINE-RICH REPEAT PROTEIN 6"/>
    <property type="match status" value="1"/>
</dbReference>
<organism evidence="2 3">
    <name type="scientific">Turnera subulata</name>
    <dbReference type="NCBI Taxonomy" id="218843"/>
    <lineage>
        <taxon>Eukaryota</taxon>
        <taxon>Viridiplantae</taxon>
        <taxon>Streptophyta</taxon>
        <taxon>Embryophyta</taxon>
        <taxon>Tracheophyta</taxon>
        <taxon>Spermatophyta</taxon>
        <taxon>Magnoliopsida</taxon>
        <taxon>eudicotyledons</taxon>
        <taxon>Gunneridae</taxon>
        <taxon>Pentapetalae</taxon>
        <taxon>rosids</taxon>
        <taxon>fabids</taxon>
        <taxon>Malpighiales</taxon>
        <taxon>Passifloraceae</taxon>
        <taxon>Turnera</taxon>
    </lineage>
</organism>
<evidence type="ECO:0008006" key="4">
    <source>
        <dbReference type="Google" id="ProtNLM"/>
    </source>
</evidence>
<feature type="compositionally biased region" description="Polar residues" evidence="1">
    <location>
        <begin position="31"/>
        <end position="45"/>
    </location>
</feature>
<proteinExistence type="predicted"/>
<dbReference type="InterPro" id="IPR032675">
    <property type="entry name" value="LRR_dom_sf"/>
</dbReference>
<sequence>MRKDQKIKKTWRPGDVDEDDQSSSKGRRSTMLYNHQSSASLPNSSTQLLLQEHHEEDQDSNIGYGYGYEDDQDKYPDLTHSLFDSEDLNFEDPGGSVIDIMKNAKQEGEEFRLEDEIDHRLMRLQKQLSIMRHLQEILAAREVAREVASRMESRKWEDLEINCLVNVLAKVGIESLLLDVPLVCKSWYRASLEPKCWEQIVSLEDEDKLCNRFGLSLGIGYYEIRDITVSKLIKLIIDRSNGACTVFDVSWSFNREVLQYLAEKCPCLKTLSLGWLSYESFPILPLLIRKWKHLEFLSLASDVFDIYFIQTCFAINIHCKNFTSLHIFHRHDLFVEKEISAIVAYLPKIKHLYLYGMRNEKYLKTILRGCRELEYLVVGKPGCGSFFSWELDEETMKLASHIKTFIYK</sequence>
<reference evidence="2" key="1">
    <citation type="submission" date="2022-02" db="EMBL/GenBank/DDBJ databases">
        <authorList>
            <person name="Henning P.M."/>
            <person name="McCubbin A.G."/>
            <person name="Shore J.S."/>
        </authorList>
    </citation>
    <scope>NUCLEOTIDE SEQUENCE</scope>
    <source>
        <strain evidence="2">F60SS</strain>
        <tissue evidence="2">Leaves</tissue>
    </source>
</reference>
<dbReference type="Gene3D" id="1.20.1280.50">
    <property type="match status" value="1"/>
</dbReference>
<name>A0A9Q0F2T4_9ROSI</name>
<gene>
    <name evidence="2" type="ORF">Tsubulata_039217</name>
</gene>
<dbReference type="SUPFAM" id="SSF81383">
    <property type="entry name" value="F-box domain"/>
    <property type="match status" value="1"/>
</dbReference>
<feature type="region of interest" description="Disordered" evidence="1">
    <location>
        <begin position="51"/>
        <end position="70"/>
    </location>
</feature>
<evidence type="ECO:0000313" key="2">
    <source>
        <dbReference type="EMBL" id="KAJ4823961.1"/>
    </source>
</evidence>
<dbReference type="AlphaFoldDB" id="A0A9Q0F2T4"/>
<evidence type="ECO:0000313" key="3">
    <source>
        <dbReference type="Proteomes" id="UP001141552"/>
    </source>
</evidence>
<keyword evidence="3" id="KW-1185">Reference proteome</keyword>
<dbReference type="OrthoDB" id="1929062at2759"/>
<dbReference type="Gene3D" id="3.80.10.10">
    <property type="entry name" value="Ribonuclease Inhibitor"/>
    <property type="match status" value="1"/>
</dbReference>
<dbReference type="InterPro" id="IPR036047">
    <property type="entry name" value="F-box-like_dom_sf"/>
</dbReference>
<feature type="region of interest" description="Disordered" evidence="1">
    <location>
        <begin position="1"/>
        <end position="45"/>
    </location>
</feature>
<dbReference type="PANTHER" id="PTHR38926">
    <property type="entry name" value="F-BOX DOMAIN CONTAINING PROTEIN, EXPRESSED"/>
    <property type="match status" value="1"/>
</dbReference>
<feature type="compositionally biased region" description="Basic residues" evidence="1">
    <location>
        <begin position="1"/>
        <end position="11"/>
    </location>
</feature>
<dbReference type="SUPFAM" id="SSF52047">
    <property type="entry name" value="RNI-like"/>
    <property type="match status" value="1"/>
</dbReference>
<reference evidence="2" key="2">
    <citation type="journal article" date="2023" name="Plants (Basel)">
        <title>Annotation of the Turnera subulata (Passifloraceae) Draft Genome Reveals the S-Locus Evolved after the Divergence of Turneroideae from Passifloroideae in a Stepwise Manner.</title>
        <authorList>
            <person name="Henning P.M."/>
            <person name="Roalson E.H."/>
            <person name="Mir W."/>
            <person name="McCubbin A.G."/>
            <person name="Shore J.S."/>
        </authorList>
    </citation>
    <scope>NUCLEOTIDE SEQUENCE</scope>
    <source>
        <strain evidence="2">F60SS</strain>
    </source>
</reference>
<dbReference type="EMBL" id="JAKUCV010007312">
    <property type="protein sequence ID" value="KAJ4823961.1"/>
    <property type="molecule type" value="Genomic_DNA"/>
</dbReference>
<comment type="caution">
    <text evidence="2">The sequence shown here is derived from an EMBL/GenBank/DDBJ whole genome shotgun (WGS) entry which is preliminary data.</text>
</comment>
<protein>
    <recommendedName>
        <fullName evidence="4">F-box domain-containing protein</fullName>
    </recommendedName>
</protein>